<dbReference type="Pfam" id="PF01212">
    <property type="entry name" value="Beta_elim_lyase"/>
    <property type="match status" value="1"/>
</dbReference>
<dbReference type="Gene3D" id="3.90.1150.10">
    <property type="entry name" value="Aspartate Aminotransferase, domain 1"/>
    <property type="match status" value="1"/>
</dbReference>
<dbReference type="NCBIfam" id="NF009709">
    <property type="entry name" value="PRK13238.1"/>
    <property type="match status" value="1"/>
</dbReference>
<organism evidence="7">
    <name type="scientific">uncultured Acetothermia bacterium</name>
    <dbReference type="NCBI Taxonomy" id="236499"/>
    <lineage>
        <taxon>Bacteria</taxon>
        <taxon>Candidatus Bipolaricaulota</taxon>
        <taxon>environmental samples</taxon>
    </lineage>
</organism>
<evidence type="ECO:0000256" key="4">
    <source>
        <dbReference type="ARBA" id="ARBA00023239"/>
    </source>
</evidence>
<protein>
    <submittedName>
        <fullName evidence="7">Tyrosine phenol-lyase</fullName>
    </submittedName>
</protein>
<dbReference type="PANTHER" id="PTHR32325">
    <property type="entry name" value="BETA-ELIMINATING LYASE-LIKE PROTEIN-RELATED"/>
    <property type="match status" value="1"/>
</dbReference>
<dbReference type="AlphaFoldDB" id="H5SDI9"/>
<keyword evidence="3 5" id="KW-0663">Pyridoxal phosphate</keyword>
<dbReference type="GO" id="GO:0016830">
    <property type="term" value="F:carbon-carbon lyase activity"/>
    <property type="evidence" value="ECO:0007669"/>
    <property type="project" value="InterPro"/>
</dbReference>
<evidence type="ECO:0000256" key="3">
    <source>
        <dbReference type="ARBA" id="ARBA00022898"/>
    </source>
</evidence>
<keyword evidence="4 7" id="KW-0456">Lyase</keyword>
<dbReference type="GO" id="GO:0009072">
    <property type="term" value="P:aromatic amino acid metabolic process"/>
    <property type="evidence" value="ECO:0007669"/>
    <property type="project" value="InterPro"/>
</dbReference>
<evidence type="ECO:0000259" key="6">
    <source>
        <dbReference type="Pfam" id="PF01212"/>
    </source>
</evidence>
<feature type="domain" description="Aromatic amino acid beta-eliminating lyase/threonine aldolase" evidence="6">
    <location>
        <begin position="43"/>
        <end position="420"/>
    </location>
</feature>
<evidence type="ECO:0000256" key="5">
    <source>
        <dbReference type="PIRSR" id="PIRSR611166-50"/>
    </source>
</evidence>
<reference evidence="7" key="2">
    <citation type="journal article" date="2012" name="PLoS ONE">
        <title>A Deeply Branching Thermophilic Bacterium with an Ancient Acetyl-CoA Pathway Dominates a Subsurface Ecosystem.</title>
        <authorList>
            <person name="Takami H."/>
            <person name="Noguchi H."/>
            <person name="Takaki Y."/>
            <person name="Uchiyama I."/>
            <person name="Toyoda A."/>
            <person name="Nishi S."/>
            <person name="Chee G.-J."/>
            <person name="Arai W."/>
            <person name="Nunoura T."/>
            <person name="Itoh T."/>
            <person name="Hattori M."/>
            <person name="Takai K."/>
        </authorList>
    </citation>
    <scope>NUCLEOTIDE SEQUENCE</scope>
</reference>
<dbReference type="SUPFAM" id="SSF53383">
    <property type="entry name" value="PLP-dependent transferases"/>
    <property type="match status" value="1"/>
</dbReference>
<dbReference type="InterPro" id="IPR015421">
    <property type="entry name" value="PyrdxlP-dep_Trfase_major"/>
</dbReference>
<dbReference type="PANTHER" id="PTHR32325:SF4">
    <property type="entry name" value="TRYPTOPHANASE"/>
    <property type="match status" value="1"/>
</dbReference>
<accession>H5SDI9</accession>
<comment type="similarity">
    <text evidence="2">Belongs to the beta-eliminating lyase family.</text>
</comment>
<evidence type="ECO:0000256" key="2">
    <source>
        <dbReference type="ARBA" id="ARBA00009721"/>
    </source>
</evidence>
<dbReference type="InterPro" id="IPR001597">
    <property type="entry name" value="ArAA_b-elim_lyase/Thr_aldolase"/>
</dbReference>
<dbReference type="InterPro" id="IPR015422">
    <property type="entry name" value="PyrdxlP-dep_Trfase_small"/>
</dbReference>
<dbReference type="InterPro" id="IPR011166">
    <property type="entry name" value="Beta-eliminating_lyase"/>
</dbReference>
<sequence>MFKPYKTKVVEPIKLLSRAEREQKLKEADYNVFRLRAEDIYVDLLTDSGTGAMSHAQWGALMQGDESYAGAQSFYRLERAVKDIFGFKYFMPTHQGRAAEHVLFSTLVKPGDIVPNNMHFDTTRANVLAAGGQPADLVIADAYDPTKEHPFKGEMDVDALEALIKKHGRARIPLIMLTITNNSGGGQPVSLKNIRAVSEIAKAHNIPFFLDACRFAENCFFIKEREPGFSHKKPIEIAREIFALADGMTFSAKKDAIANIGGILAMNDEDLYWRCVQKLILFEGFPTYGGLAGRDLEAIAVGLYEALDEDYLRDRIGQTRYLGERLKAEKIPIIEPIGGHAVYIDALRFLPHIPQKEFPAQALVIALYREGGVRAVEIGSTMFARRDAKTGEEIYPKLELVRLAIPRRVYTQEHLDHVVETLKEIRDHRDAIRGVTLIFGEGPLRHFIARFAPL</sequence>
<dbReference type="CDD" id="cd00617">
    <property type="entry name" value="Tnase_like"/>
    <property type="match status" value="1"/>
</dbReference>
<name>H5SDI9_9BACT</name>
<gene>
    <name evidence="7" type="ORF">HGMM_F13G06C08</name>
</gene>
<comment type="cofactor">
    <cofactor evidence="1 5">
        <name>pyridoxal 5'-phosphate</name>
        <dbReference type="ChEBI" id="CHEBI:597326"/>
    </cofactor>
</comment>
<dbReference type="Gene3D" id="3.40.640.10">
    <property type="entry name" value="Type I PLP-dependent aspartate aminotransferase-like (Major domain)"/>
    <property type="match status" value="1"/>
</dbReference>
<feature type="modified residue" description="N6-(pyridoxal phosphate)lysine" evidence="5">
    <location>
        <position position="254"/>
    </location>
</feature>
<dbReference type="InterPro" id="IPR015424">
    <property type="entry name" value="PyrdxlP-dep_Trfase"/>
</dbReference>
<dbReference type="EMBL" id="AP011682">
    <property type="protein sequence ID" value="BAL54225.1"/>
    <property type="molecule type" value="Genomic_DNA"/>
</dbReference>
<evidence type="ECO:0000256" key="1">
    <source>
        <dbReference type="ARBA" id="ARBA00001933"/>
    </source>
</evidence>
<proteinExistence type="inferred from homology"/>
<dbReference type="PIRSF" id="PIRSF001386">
    <property type="entry name" value="Trpase"/>
    <property type="match status" value="1"/>
</dbReference>
<reference evidence="7" key="1">
    <citation type="journal article" date="2005" name="Environ. Microbiol.">
        <title>Genetic and functional properties of uncultivated thermophilic crenarchaeotes from a subsurface gold mine as revealed by analysis of genome fragments.</title>
        <authorList>
            <person name="Nunoura T."/>
            <person name="Hirayama H."/>
            <person name="Takami H."/>
            <person name="Oida H."/>
            <person name="Nishi S."/>
            <person name="Shimamura S."/>
            <person name="Suzuki Y."/>
            <person name="Inagaki F."/>
            <person name="Takai K."/>
            <person name="Nealson K.H."/>
            <person name="Horikoshi K."/>
        </authorList>
    </citation>
    <scope>NUCLEOTIDE SEQUENCE</scope>
</reference>
<evidence type="ECO:0000313" key="7">
    <source>
        <dbReference type="EMBL" id="BAL54225.1"/>
    </source>
</evidence>